<feature type="transmembrane region" description="Helical" evidence="3">
    <location>
        <begin position="185"/>
        <end position="209"/>
    </location>
</feature>
<keyword evidence="3" id="KW-1133">Transmembrane helix</keyword>
<evidence type="ECO:0000313" key="6">
    <source>
        <dbReference type="Proteomes" id="UP001159364"/>
    </source>
</evidence>
<protein>
    <recommendedName>
        <fullName evidence="4">Leucine-rich repeat-containing N-terminal plant-type domain-containing protein</fullName>
    </recommendedName>
</protein>
<gene>
    <name evidence="5" type="ORF">K2173_008419</name>
</gene>
<dbReference type="InterPro" id="IPR013210">
    <property type="entry name" value="LRR_N_plant-typ"/>
</dbReference>
<dbReference type="Gene3D" id="3.80.10.10">
    <property type="entry name" value="Ribonuclease Inhibitor"/>
    <property type="match status" value="2"/>
</dbReference>
<evidence type="ECO:0000313" key="5">
    <source>
        <dbReference type="EMBL" id="KAJ8747205.1"/>
    </source>
</evidence>
<accession>A0AAV8S516</accession>
<dbReference type="PANTHER" id="PTHR48007">
    <property type="entry name" value="LEUCINE-RICH REPEAT RECEPTOR-LIKE PROTEIN KINASE PXC1"/>
    <property type="match status" value="1"/>
</dbReference>
<keyword evidence="6" id="KW-1185">Reference proteome</keyword>
<dbReference type="Proteomes" id="UP001159364">
    <property type="component" value="Unassembled WGS sequence"/>
</dbReference>
<reference evidence="5 6" key="1">
    <citation type="submission" date="2021-09" db="EMBL/GenBank/DDBJ databases">
        <title>Genomic insights and catalytic innovation underlie evolution of tropane alkaloids biosynthesis.</title>
        <authorList>
            <person name="Wang Y.-J."/>
            <person name="Tian T."/>
            <person name="Huang J.-P."/>
            <person name="Huang S.-X."/>
        </authorList>
    </citation>
    <scope>NUCLEOTIDE SEQUENCE [LARGE SCALE GENOMIC DNA]</scope>
    <source>
        <strain evidence="5">KIB-2018</strain>
        <tissue evidence="5">Leaf</tissue>
    </source>
</reference>
<keyword evidence="2" id="KW-0677">Repeat</keyword>
<evidence type="ECO:0000256" key="2">
    <source>
        <dbReference type="ARBA" id="ARBA00022737"/>
    </source>
</evidence>
<proteinExistence type="predicted"/>
<keyword evidence="3" id="KW-0472">Membrane</keyword>
<evidence type="ECO:0000256" key="1">
    <source>
        <dbReference type="ARBA" id="ARBA00022614"/>
    </source>
</evidence>
<sequence>MALLNWKSTLDNRRQLVLSSWTRSRHCKWKGIACDSSVSVAYFNLSLHGLTGSRLEWLHLWKIGTVHQTVGFEFEYEYHITPEIESVDRRNTTATRWIESLRDIEFSHNNLSGPISSDFDSIRSLTTVNLSCNQREGAIRDLTAFHNAPFEASRNNKGLCGNATGFKPCPPTSFHRSRRERIRNLIIFPIISALCTLLLLLIVEFPYIAGN</sequence>
<organism evidence="5 6">
    <name type="scientific">Erythroxylum novogranatense</name>
    <dbReference type="NCBI Taxonomy" id="1862640"/>
    <lineage>
        <taxon>Eukaryota</taxon>
        <taxon>Viridiplantae</taxon>
        <taxon>Streptophyta</taxon>
        <taxon>Embryophyta</taxon>
        <taxon>Tracheophyta</taxon>
        <taxon>Spermatophyta</taxon>
        <taxon>Magnoliopsida</taxon>
        <taxon>eudicotyledons</taxon>
        <taxon>Gunneridae</taxon>
        <taxon>Pentapetalae</taxon>
        <taxon>rosids</taxon>
        <taxon>fabids</taxon>
        <taxon>Malpighiales</taxon>
        <taxon>Erythroxylaceae</taxon>
        <taxon>Erythroxylum</taxon>
    </lineage>
</organism>
<dbReference type="InterPro" id="IPR046959">
    <property type="entry name" value="PRK1-6/SRF4-like"/>
</dbReference>
<evidence type="ECO:0000256" key="3">
    <source>
        <dbReference type="SAM" id="Phobius"/>
    </source>
</evidence>
<keyword evidence="1" id="KW-0433">Leucine-rich repeat</keyword>
<comment type="caution">
    <text evidence="5">The sequence shown here is derived from an EMBL/GenBank/DDBJ whole genome shotgun (WGS) entry which is preliminary data.</text>
</comment>
<dbReference type="AlphaFoldDB" id="A0AAV8S516"/>
<keyword evidence="3" id="KW-0812">Transmembrane</keyword>
<dbReference type="InterPro" id="IPR032675">
    <property type="entry name" value="LRR_dom_sf"/>
</dbReference>
<dbReference type="PANTHER" id="PTHR48007:SF4">
    <property type="entry name" value="LEUCINE-RICH REPEAT RECEPTOR-LIKE PROTEIN KINASE PXC1"/>
    <property type="match status" value="1"/>
</dbReference>
<dbReference type="SUPFAM" id="SSF52058">
    <property type="entry name" value="L domain-like"/>
    <property type="match status" value="1"/>
</dbReference>
<name>A0AAV8S516_9ROSI</name>
<feature type="domain" description="Leucine-rich repeat-containing N-terminal plant-type" evidence="4">
    <location>
        <begin position="2"/>
        <end position="35"/>
    </location>
</feature>
<evidence type="ECO:0000259" key="4">
    <source>
        <dbReference type="Pfam" id="PF08263"/>
    </source>
</evidence>
<dbReference type="EMBL" id="JAIWQS010000216">
    <property type="protein sequence ID" value="KAJ8747205.1"/>
    <property type="molecule type" value="Genomic_DNA"/>
</dbReference>
<dbReference type="Pfam" id="PF08263">
    <property type="entry name" value="LRRNT_2"/>
    <property type="match status" value="1"/>
</dbReference>